<dbReference type="EMBL" id="JAEVFJ010000010">
    <property type="protein sequence ID" value="KAH8102107.1"/>
    <property type="molecule type" value="Genomic_DNA"/>
</dbReference>
<dbReference type="OrthoDB" id="3038990at2759"/>
<reference evidence="2" key="1">
    <citation type="journal article" date="2021" name="New Phytol.">
        <title>Evolutionary innovations through gain and loss of genes in the ectomycorrhizal Boletales.</title>
        <authorList>
            <person name="Wu G."/>
            <person name="Miyauchi S."/>
            <person name="Morin E."/>
            <person name="Kuo A."/>
            <person name="Drula E."/>
            <person name="Varga T."/>
            <person name="Kohler A."/>
            <person name="Feng B."/>
            <person name="Cao Y."/>
            <person name="Lipzen A."/>
            <person name="Daum C."/>
            <person name="Hundley H."/>
            <person name="Pangilinan J."/>
            <person name="Johnson J."/>
            <person name="Barry K."/>
            <person name="LaButti K."/>
            <person name="Ng V."/>
            <person name="Ahrendt S."/>
            <person name="Min B."/>
            <person name="Choi I.G."/>
            <person name="Park H."/>
            <person name="Plett J.M."/>
            <person name="Magnuson J."/>
            <person name="Spatafora J.W."/>
            <person name="Nagy L.G."/>
            <person name="Henrissat B."/>
            <person name="Grigoriev I.V."/>
            <person name="Yang Z.L."/>
            <person name="Xu J."/>
            <person name="Martin F.M."/>
        </authorList>
    </citation>
    <scope>NUCLEOTIDE SEQUENCE</scope>
    <source>
        <strain evidence="2">KKN 215</strain>
    </source>
</reference>
<keyword evidence="1" id="KW-1133">Transmembrane helix</keyword>
<keyword evidence="1" id="KW-0472">Membrane</keyword>
<dbReference type="AlphaFoldDB" id="A0A8K0URY9"/>
<organism evidence="2 3">
    <name type="scientific">Cristinia sonorae</name>
    <dbReference type="NCBI Taxonomy" id="1940300"/>
    <lineage>
        <taxon>Eukaryota</taxon>
        <taxon>Fungi</taxon>
        <taxon>Dikarya</taxon>
        <taxon>Basidiomycota</taxon>
        <taxon>Agaricomycotina</taxon>
        <taxon>Agaricomycetes</taxon>
        <taxon>Agaricomycetidae</taxon>
        <taxon>Agaricales</taxon>
        <taxon>Pleurotineae</taxon>
        <taxon>Stephanosporaceae</taxon>
        <taxon>Cristinia</taxon>
    </lineage>
</organism>
<proteinExistence type="predicted"/>
<keyword evidence="1" id="KW-0812">Transmembrane</keyword>
<evidence type="ECO:0000313" key="2">
    <source>
        <dbReference type="EMBL" id="KAH8102107.1"/>
    </source>
</evidence>
<evidence type="ECO:0000313" key="3">
    <source>
        <dbReference type="Proteomes" id="UP000813824"/>
    </source>
</evidence>
<evidence type="ECO:0008006" key="4">
    <source>
        <dbReference type="Google" id="ProtNLM"/>
    </source>
</evidence>
<gene>
    <name evidence="2" type="ORF">BXZ70DRAFT_1006729</name>
</gene>
<dbReference type="Proteomes" id="UP000813824">
    <property type="component" value="Unassembled WGS sequence"/>
</dbReference>
<feature type="transmembrane region" description="Helical" evidence="1">
    <location>
        <begin position="269"/>
        <end position="289"/>
    </location>
</feature>
<evidence type="ECO:0000256" key="1">
    <source>
        <dbReference type="SAM" id="Phobius"/>
    </source>
</evidence>
<feature type="transmembrane region" description="Helical" evidence="1">
    <location>
        <begin position="138"/>
        <end position="156"/>
    </location>
</feature>
<feature type="transmembrane region" description="Helical" evidence="1">
    <location>
        <begin position="168"/>
        <end position="190"/>
    </location>
</feature>
<protein>
    <recommendedName>
        <fullName evidence="4">Transmembrane protein</fullName>
    </recommendedName>
</protein>
<feature type="transmembrane region" description="Helical" evidence="1">
    <location>
        <begin position="69"/>
        <end position="88"/>
    </location>
</feature>
<sequence length="379" mass="41440">MSVPPQFLPDQAGTVPVAVYLNDSCDRSGSGFGLVPLYSSMNSANPPLPNPLTPLAWLPPDIAVEKQNIEFILVAIFGAWIWDAFMALPQEYKLLFKYRLRLPTIVYILARLSCGLFIAITTVFTTAPVKHCTAVAKAQGWAVAIQFPMNSLLFLFRIQAVFYGECPIIVIFTLLWLAVVGTSVLAPLSFSGVSIGNTPYCINTRLKDVGSAGIVMAAVDDTLVFIAITTKLVMNHSSGMMSRRQEWKLFFTGEGMGRITRVVLQTGQLYYLVTVGFSIASVVAIFSHSLVPGPYANASIVLNAFMTNVMATRVYRQLKLGLMDDHITAEFPEQFSALAFHERDTGHSGADTQHHNDPPARIGDVELCNVHALVSCSSK</sequence>
<comment type="caution">
    <text evidence="2">The sequence shown here is derived from an EMBL/GenBank/DDBJ whole genome shotgun (WGS) entry which is preliminary data.</text>
</comment>
<feature type="transmembrane region" description="Helical" evidence="1">
    <location>
        <begin position="100"/>
        <end position="126"/>
    </location>
</feature>
<name>A0A8K0URY9_9AGAR</name>
<feature type="transmembrane region" description="Helical" evidence="1">
    <location>
        <begin position="210"/>
        <end position="234"/>
    </location>
</feature>
<accession>A0A8K0URY9</accession>
<keyword evidence="3" id="KW-1185">Reference proteome</keyword>